<organism evidence="7">
    <name type="scientific">Peptoniphilus harei</name>
    <dbReference type="NCBI Taxonomy" id="54005"/>
    <lineage>
        <taxon>Bacteria</taxon>
        <taxon>Bacillati</taxon>
        <taxon>Bacillota</taxon>
        <taxon>Tissierellia</taxon>
        <taxon>Tissierellales</taxon>
        <taxon>Peptoniphilaceae</taxon>
        <taxon>Peptoniphilus</taxon>
    </lineage>
</organism>
<comment type="similarity">
    <text evidence="1">Belongs to the 'phage' integrase family.</text>
</comment>
<dbReference type="PATRIC" id="fig|54005.3.peg.199"/>
<name>A0A133PS74_9FIRM</name>
<dbReference type="PROSITE" id="PS51898">
    <property type="entry name" value="TYR_RECOMBINASE"/>
    <property type="match status" value="1"/>
</dbReference>
<dbReference type="AlphaFoldDB" id="A0A133PS74"/>
<gene>
    <name evidence="7" type="ORF">HMPREF3229_00201</name>
</gene>
<dbReference type="InterPro" id="IPR010998">
    <property type="entry name" value="Integrase_recombinase_N"/>
</dbReference>
<evidence type="ECO:0000313" key="8">
    <source>
        <dbReference type="Proteomes" id="UP000070174"/>
    </source>
</evidence>
<dbReference type="InterPro" id="IPR044068">
    <property type="entry name" value="CB"/>
</dbReference>
<dbReference type="GO" id="GO:0015074">
    <property type="term" value="P:DNA integration"/>
    <property type="evidence" value="ECO:0007669"/>
    <property type="project" value="InterPro"/>
</dbReference>
<dbReference type="RefSeq" id="WP_060799543.1">
    <property type="nucleotide sequence ID" value="NZ_KQ957086.1"/>
</dbReference>
<evidence type="ECO:0000256" key="1">
    <source>
        <dbReference type="ARBA" id="ARBA00008857"/>
    </source>
</evidence>
<evidence type="ECO:0000259" key="5">
    <source>
        <dbReference type="PROSITE" id="PS51898"/>
    </source>
</evidence>
<sequence>MRLPNGYGSVYKLSGNRRKPWRILAPADKFGNQKTVGYAKTKSDGLTMLSDYNQSKPQDSKPPLSEIFESFMLTKRHKAQKTQDMYLTTWTYFEDLEDEPIDTIKSRHIQDIVDNLLDDGKGYSTVHKVKVLASQLYKKAMQDDLISKNYAQFIILPDKPKPNNATFSEFEINKLFESAKNNYWAKVMVVMIYTCMRPSELLNVTKFNVHLDENYIIAGGKTEAGTNRYIPIYYKIKPIIKQLMATQGSEYLVSMEGEKVRYRYYLDKHYEVIEELGLQKLTPHKCRKTGATEFQKMGMDMVTLQKIMGHEDFKTTEKYYIGDLTEALQKEMQQLAK</sequence>
<evidence type="ECO:0000256" key="2">
    <source>
        <dbReference type="ARBA" id="ARBA00023125"/>
    </source>
</evidence>
<dbReference type="Pfam" id="PF00589">
    <property type="entry name" value="Phage_integrase"/>
    <property type="match status" value="1"/>
</dbReference>
<dbReference type="SUPFAM" id="SSF56349">
    <property type="entry name" value="DNA breaking-rejoining enzymes"/>
    <property type="match status" value="1"/>
</dbReference>
<keyword evidence="3" id="KW-0233">DNA recombination</keyword>
<dbReference type="EMBL" id="LRQE01000004">
    <property type="protein sequence ID" value="KXA31673.1"/>
    <property type="molecule type" value="Genomic_DNA"/>
</dbReference>
<dbReference type="Proteomes" id="UP000070174">
    <property type="component" value="Unassembled WGS sequence"/>
</dbReference>
<dbReference type="CDD" id="cd00397">
    <property type="entry name" value="DNA_BRE_C"/>
    <property type="match status" value="1"/>
</dbReference>
<accession>A0A133PS74</accession>
<evidence type="ECO:0000313" key="7">
    <source>
        <dbReference type="EMBL" id="KXA31673.1"/>
    </source>
</evidence>
<dbReference type="PANTHER" id="PTHR30349">
    <property type="entry name" value="PHAGE INTEGRASE-RELATED"/>
    <property type="match status" value="1"/>
</dbReference>
<evidence type="ECO:0000256" key="4">
    <source>
        <dbReference type="PROSITE-ProRule" id="PRU01248"/>
    </source>
</evidence>
<dbReference type="PROSITE" id="PS51900">
    <property type="entry name" value="CB"/>
    <property type="match status" value="1"/>
</dbReference>
<feature type="domain" description="Tyr recombinase" evidence="5">
    <location>
        <begin position="162"/>
        <end position="334"/>
    </location>
</feature>
<dbReference type="Gene3D" id="1.10.150.130">
    <property type="match status" value="1"/>
</dbReference>
<comment type="caution">
    <text evidence="7">The sequence shown here is derived from an EMBL/GenBank/DDBJ whole genome shotgun (WGS) entry which is preliminary data.</text>
</comment>
<reference evidence="7 8" key="1">
    <citation type="submission" date="2016-01" db="EMBL/GenBank/DDBJ databases">
        <authorList>
            <person name="Oliw E.H."/>
        </authorList>
    </citation>
    <scope>NUCLEOTIDE SEQUENCE [LARGE SCALE GENOMIC DNA]</scope>
    <source>
        <strain evidence="7 8">CMW7756A</strain>
    </source>
</reference>
<dbReference type="InterPro" id="IPR011010">
    <property type="entry name" value="DNA_brk_join_enz"/>
</dbReference>
<dbReference type="GO" id="GO:0006310">
    <property type="term" value="P:DNA recombination"/>
    <property type="evidence" value="ECO:0007669"/>
    <property type="project" value="UniProtKB-KW"/>
</dbReference>
<evidence type="ECO:0000259" key="6">
    <source>
        <dbReference type="PROSITE" id="PS51900"/>
    </source>
</evidence>
<proteinExistence type="inferred from homology"/>
<dbReference type="Gene3D" id="1.10.443.10">
    <property type="entry name" value="Intergrase catalytic core"/>
    <property type="match status" value="1"/>
</dbReference>
<dbReference type="InterPro" id="IPR002104">
    <property type="entry name" value="Integrase_catalytic"/>
</dbReference>
<dbReference type="InterPro" id="IPR050090">
    <property type="entry name" value="Tyrosine_recombinase_XerCD"/>
</dbReference>
<keyword evidence="2 4" id="KW-0238">DNA-binding</keyword>
<dbReference type="PANTHER" id="PTHR30349:SF41">
    <property type="entry name" value="INTEGRASE_RECOMBINASE PROTEIN MJ0367-RELATED"/>
    <property type="match status" value="1"/>
</dbReference>
<dbReference type="InterPro" id="IPR013762">
    <property type="entry name" value="Integrase-like_cat_sf"/>
</dbReference>
<feature type="domain" description="Core-binding (CB)" evidence="6">
    <location>
        <begin position="59"/>
        <end position="141"/>
    </location>
</feature>
<protein>
    <submittedName>
        <fullName evidence="7">Site-specific recombinase, phage integrase family</fullName>
    </submittedName>
</protein>
<evidence type="ECO:0000256" key="3">
    <source>
        <dbReference type="ARBA" id="ARBA00023172"/>
    </source>
</evidence>
<dbReference type="GO" id="GO:0003677">
    <property type="term" value="F:DNA binding"/>
    <property type="evidence" value="ECO:0007669"/>
    <property type="project" value="UniProtKB-UniRule"/>
</dbReference>